<feature type="transmembrane region" description="Helical" evidence="2">
    <location>
        <begin position="146"/>
        <end position="165"/>
    </location>
</feature>
<feature type="domain" description="EamA" evidence="3">
    <location>
        <begin position="148"/>
        <end position="281"/>
    </location>
</feature>
<comment type="similarity">
    <text evidence="1">Belongs to the EamA transporter family.</text>
</comment>
<dbReference type="GO" id="GO:0016020">
    <property type="term" value="C:membrane"/>
    <property type="evidence" value="ECO:0007669"/>
    <property type="project" value="InterPro"/>
</dbReference>
<evidence type="ECO:0000256" key="1">
    <source>
        <dbReference type="ARBA" id="ARBA00007362"/>
    </source>
</evidence>
<dbReference type="InterPro" id="IPR037185">
    <property type="entry name" value="EmrE-like"/>
</dbReference>
<dbReference type="InterPro" id="IPR000620">
    <property type="entry name" value="EamA_dom"/>
</dbReference>
<dbReference type="SUPFAM" id="SSF103481">
    <property type="entry name" value="Multidrug resistance efflux transporter EmrE"/>
    <property type="match status" value="2"/>
</dbReference>
<dbReference type="AlphaFoldDB" id="A0A1M5LYK4"/>
<dbReference type="RefSeq" id="WP_073090375.1">
    <property type="nucleotide sequence ID" value="NZ_FQWY01000009.1"/>
</dbReference>
<dbReference type="Gene3D" id="1.10.3730.20">
    <property type="match status" value="2"/>
</dbReference>
<evidence type="ECO:0000259" key="3">
    <source>
        <dbReference type="Pfam" id="PF00892"/>
    </source>
</evidence>
<feature type="transmembrane region" description="Helical" evidence="2">
    <location>
        <begin position="66"/>
        <end position="85"/>
    </location>
</feature>
<keyword evidence="5" id="KW-1185">Reference proteome</keyword>
<name>A0A1M5LYK4_9FIRM</name>
<proteinExistence type="inferred from homology"/>
<feature type="transmembrane region" description="Helical" evidence="2">
    <location>
        <begin position="210"/>
        <end position="232"/>
    </location>
</feature>
<dbReference type="Proteomes" id="UP000242329">
    <property type="component" value="Unassembled WGS sequence"/>
</dbReference>
<feature type="transmembrane region" description="Helical" evidence="2">
    <location>
        <begin position="239"/>
        <end position="259"/>
    </location>
</feature>
<feature type="transmembrane region" description="Helical" evidence="2">
    <location>
        <begin position="97"/>
        <end position="115"/>
    </location>
</feature>
<gene>
    <name evidence="4" type="ORF">SAMN02745221_00794</name>
</gene>
<dbReference type="EMBL" id="FQWY01000009">
    <property type="protein sequence ID" value="SHG70086.1"/>
    <property type="molecule type" value="Genomic_DNA"/>
</dbReference>
<feature type="transmembrane region" description="Helical" evidence="2">
    <location>
        <begin position="265"/>
        <end position="283"/>
    </location>
</feature>
<feature type="transmembrane region" description="Helical" evidence="2">
    <location>
        <begin position="122"/>
        <end position="140"/>
    </location>
</feature>
<evidence type="ECO:0000313" key="4">
    <source>
        <dbReference type="EMBL" id="SHG70086.1"/>
    </source>
</evidence>
<feature type="transmembrane region" description="Helical" evidence="2">
    <location>
        <begin position="30"/>
        <end position="54"/>
    </location>
</feature>
<accession>A0A1M5LYK4</accession>
<feature type="transmembrane region" description="Helical" evidence="2">
    <location>
        <begin position="177"/>
        <end position="198"/>
    </location>
</feature>
<dbReference type="Pfam" id="PF00892">
    <property type="entry name" value="EamA"/>
    <property type="match status" value="2"/>
</dbReference>
<feature type="transmembrane region" description="Helical" evidence="2">
    <location>
        <begin position="5"/>
        <end position="24"/>
    </location>
</feature>
<sequence>MARGLVYLVVFWGVFCMSTASIMIRMCTAPALVIAFYRVLITSLLALVLSRAFKKQDYEWGIIKDNYIYVAGAGLFLALHFAFWITSLSYTSVSSSVLFTNLQVIFVMIFSFLFLHEKLGLLGISGIIIALCGSAFIAGGDLKEGKLLGDMLSLLSGFFIALYFIISRRLRDRVDTFTYMGVVCAVAAVVLLGGNFITGHILTGYPTRDWLLFFLLALIPGIGGHASITWALKYIKAPIVAVSVLGESVGASILAYLFFNESLMWYQWIGGTLIIIGIYMAAWHEYKSGDQS</sequence>
<keyword evidence="2" id="KW-0812">Transmembrane</keyword>
<dbReference type="OrthoDB" id="9790852at2"/>
<dbReference type="STRING" id="1123382.SAMN02745221_00794"/>
<organism evidence="4 5">
    <name type="scientific">Thermosyntropha lipolytica DSM 11003</name>
    <dbReference type="NCBI Taxonomy" id="1123382"/>
    <lineage>
        <taxon>Bacteria</taxon>
        <taxon>Bacillati</taxon>
        <taxon>Bacillota</taxon>
        <taxon>Clostridia</taxon>
        <taxon>Eubacteriales</taxon>
        <taxon>Syntrophomonadaceae</taxon>
        <taxon>Thermosyntropha</taxon>
    </lineage>
</organism>
<keyword evidence="2" id="KW-1133">Transmembrane helix</keyword>
<evidence type="ECO:0000313" key="5">
    <source>
        <dbReference type="Proteomes" id="UP000242329"/>
    </source>
</evidence>
<dbReference type="PANTHER" id="PTHR22911">
    <property type="entry name" value="ACYL-MALONYL CONDENSING ENZYME-RELATED"/>
    <property type="match status" value="1"/>
</dbReference>
<feature type="domain" description="EamA" evidence="3">
    <location>
        <begin position="7"/>
        <end position="137"/>
    </location>
</feature>
<protein>
    <submittedName>
        <fullName evidence="4">Permease of the drug/metabolite transporter (DMT) superfamily</fullName>
    </submittedName>
</protein>
<keyword evidence="2" id="KW-0472">Membrane</keyword>
<reference evidence="5" key="1">
    <citation type="submission" date="2016-11" db="EMBL/GenBank/DDBJ databases">
        <authorList>
            <person name="Varghese N."/>
            <person name="Submissions S."/>
        </authorList>
    </citation>
    <scope>NUCLEOTIDE SEQUENCE [LARGE SCALE GENOMIC DNA]</scope>
    <source>
        <strain evidence="5">DSM 11003</strain>
    </source>
</reference>
<evidence type="ECO:0000256" key="2">
    <source>
        <dbReference type="SAM" id="Phobius"/>
    </source>
</evidence>
<dbReference type="PANTHER" id="PTHR22911:SF76">
    <property type="entry name" value="EAMA DOMAIN-CONTAINING PROTEIN"/>
    <property type="match status" value="1"/>
</dbReference>